<dbReference type="PANTHER" id="PTHR34265:SF1">
    <property type="entry name" value="TYPE III PANTOTHENATE KINASE"/>
    <property type="match status" value="1"/>
</dbReference>
<dbReference type="EC" id="2.7.1.33" evidence="6 16"/>
<dbReference type="KEGG" id="ares:IWH25_01135"/>
<feature type="binding site" evidence="16">
    <location>
        <position position="172"/>
    </location>
    <ligand>
        <name>substrate</name>
    </ligand>
</feature>
<dbReference type="Proteomes" id="UP000663444">
    <property type="component" value="Chromosome"/>
</dbReference>
<feature type="binding site" evidence="16">
    <location>
        <begin position="97"/>
        <end position="100"/>
    </location>
    <ligand>
        <name>substrate</name>
    </ligand>
</feature>
<feature type="binding site" evidence="16">
    <location>
        <position position="90"/>
    </location>
    <ligand>
        <name>substrate</name>
    </ligand>
</feature>
<evidence type="ECO:0000256" key="9">
    <source>
        <dbReference type="ARBA" id="ARBA00022741"/>
    </source>
</evidence>
<evidence type="ECO:0000256" key="4">
    <source>
        <dbReference type="ARBA" id="ARBA00005225"/>
    </source>
</evidence>
<sequence>MTIVAIDAGNTRIKWGVRDGGQWLANGALPTADAAALVAVAAGWPRGARIVLCNVAGDAARDAIFGALPAGADLRLFVASAECCGVSNGYARPEQLGADRWAALLGARGRCADACLVVCAGTATTIDVLAADGRFRGGVILPGFDLMRASLARNTAQLPFAEGHFRPAPTNTMDAIVSGCLAAQLGAIERMFAAIAGEPGARCLLTGGAAPRLIHDLNIPAEVAENLVLDGLARYAAAT</sequence>
<evidence type="ECO:0000256" key="14">
    <source>
        <dbReference type="ARBA" id="ARBA00038036"/>
    </source>
</evidence>
<evidence type="ECO:0000256" key="7">
    <source>
        <dbReference type="ARBA" id="ARBA00022490"/>
    </source>
</evidence>
<keyword evidence="9 16" id="KW-0547">Nucleotide-binding</keyword>
<comment type="subcellular location">
    <subcellularLocation>
        <location evidence="3 16">Cytoplasm</location>
    </subcellularLocation>
</comment>
<evidence type="ECO:0000256" key="5">
    <source>
        <dbReference type="ARBA" id="ARBA00011738"/>
    </source>
</evidence>
<keyword evidence="12 16" id="KW-0630">Potassium</keyword>
<reference evidence="17" key="1">
    <citation type="submission" date="2020-11" db="EMBL/GenBank/DDBJ databases">
        <title>Azospira restricta DSM 18626 genome sequence.</title>
        <authorList>
            <person name="Moe W.M."/>
        </authorList>
    </citation>
    <scope>NUCLEOTIDE SEQUENCE</scope>
    <source>
        <strain evidence="17">DSM 18626</strain>
    </source>
</reference>
<dbReference type="PANTHER" id="PTHR34265">
    <property type="entry name" value="TYPE III PANTOTHENATE KINASE"/>
    <property type="match status" value="1"/>
</dbReference>
<dbReference type="GO" id="GO:0005524">
    <property type="term" value="F:ATP binding"/>
    <property type="evidence" value="ECO:0007669"/>
    <property type="project" value="UniProtKB-UniRule"/>
</dbReference>
<protein>
    <recommendedName>
        <fullName evidence="15 16">Type III pantothenate kinase</fullName>
        <ecNumber evidence="6 16">2.7.1.33</ecNumber>
    </recommendedName>
    <alternativeName>
        <fullName evidence="16">PanK-III</fullName>
    </alternativeName>
    <alternativeName>
        <fullName evidence="16">Pantothenic acid kinase</fullName>
    </alternativeName>
</protein>
<evidence type="ECO:0000256" key="12">
    <source>
        <dbReference type="ARBA" id="ARBA00022958"/>
    </source>
</evidence>
<dbReference type="AlphaFoldDB" id="A0A974SPC8"/>
<dbReference type="NCBIfam" id="TIGR00671">
    <property type="entry name" value="baf"/>
    <property type="match status" value="1"/>
</dbReference>
<evidence type="ECO:0000256" key="2">
    <source>
        <dbReference type="ARBA" id="ARBA00001958"/>
    </source>
</evidence>
<feature type="binding site" evidence="16">
    <location>
        <position position="122"/>
    </location>
    <ligand>
        <name>ATP</name>
        <dbReference type="ChEBI" id="CHEBI:30616"/>
    </ligand>
</feature>
<comment type="similarity">
    <text evidence="14 16">Belongs to the type III pantothenate kinase family.</text>
</comment>
<dbReference type="GO" id="GO:0005737">
    <property type="term" value="C:cytoplasm"/>
    <property type="evidence" value="ECO:0007669"/>
    <property type="project" value="UniProtKB-SubCell"/>
</dbReference>
<keyword evidence="10 16" id="KW-0418">Kinase</keyword>
<dbReference type="Gene3D" id="3.30.420.40">
    <property type="match status" value="2"/>
</dbReference>
<comment type="cofactor">
    <cofactor evidence="16">
        <name>NH4(+)</name>
        <dbReference type="ChEBI" id="CHEBI:28938"/>
    </cofactor>
    <cofactor evidence="16">
        <name>K(+)</name>
        <dbReference type="ChEBI" id="CHEBI:29103"/>
    </cofactor>
    <text evidence="16">A monovalent cation. Ammonium or potassium.</text>
</comment>
<keyword evidence="13 16" id="KW-0173">Coenzyme A biosynthesis</keyword>
<accession>A0A974SPC8</accession>
<feature type="binding site" evidence="16">
    <location>
        <begin position="7"/>
        <end position="14"/>
    </location>
    <ligand>
        <name>ATP</name>
        <dbReference type="ChEBI" id="CHEBI:30616"/>
    </ligand>
</feature>
<organism evidence="17 18">
    <name type="scientific">Azospira restricta</name>
    <dbReference type="NCBI Taxonomy" id="404405"/>
    <lineage>
        <taxon>Bacteria</taxon>
        <taxon>Pseudomonadati</taxon>
        <taxon>Pseudomonadota</taxon>
        <taxon>Betaproteobacteria</taxon>
        <taxon>Rhodocyclales</taxon>
        <taxon>Rhodocyclaceae</taxon>
        <taxon>Azospira</taxon>
    </lineage>
</organism>
<evidence type="ECO:0000256" key="6">
    <source>
        <dbReference type="ARBA" id="ARBA00012102"/>
    </source>
</evidence>
<comment type="function">
    <text evidence="16">Catalyzes the phosphorylation of pantothenate (Pan), the first step in CoA biosynthesis.</text>
</comment>
<evidence type="ECO:0000256" key="16">
    <source>
        <dbReference type="HAMAP-Rule" id="MF_01274"/>
    </source>
</evidence>
<gene>
    <name evidence="16" type="primary">coaX</name>
    <name evidence="17" type="ORF">IWH25_01135</name>
</gene>
<dbReference type="CDD" id="cd24015">
    <property type="entry name" value="ASKHA_NBD_PanK-III"/>
    <property type="match status" value="1"/>
</dbReference>
<evidence type="ECO:0000256" key="11">
    <source>
        <dbReference type="ARBA" id="ARBA00022840"/>
    </source>
</evidence>
<dbReference type="Pfam" id="PF03309">
    <property type="entry name" value="Pan_kinase"/>
    <property type="match status" value="1"/>
</dbReference>
<comment type="catalytic activity">
    <reaction evidence="1 16">
        <text>(R)-pantothenate + ATP = (R)-4'-phosphopantothenate + ADP + H(+)</text>
        <dbReference type="Rhea" id="RHEA:16373"/>
        <dbReference type="ChEBI" id="CHEBI:10986"/>
        <dbReference type="ChEBI" id="CHEBI:15378"/>
        <dbReference type="ChEBI" id="CHEBI:29032"/>
        <dbReference type="ChEBI" id="CHEBI:30616"/>
        <dbReference type="ChEBI" id="CHEBI:456216"/>
        <dbReference type="EC" id="2.7.1.33"/>
    </reaction>
</comment>
<comment type="subunit">
    <text evidence="5 16">Homodimer.</text>
</comment>
<dbReference type="RefSeq" id="WP_203387528.1">
    <property type="nucleotide sequence ID" value="NZ_CP064781.1"/>
</dbReference>
<proteinExistence type="inferred from homology"/>
<name>A0A974SPC8_9RHOO</name>
<comment type="pathway">
    <text evidence="4 16">Cofactor biosynthesis; coenzyme A biosynthesis; CoA from (R)-pantothenate: step 1/5.</text>
</comment>
<dbReference type="InterPro" id="IPR004619">
    <property type="entry name" value="Type_III_PanK"/>
</dbReference>
<keyword evidence="7 16" id="KW-0963">Cytoplasm</keyword>
<dbReference type="InterPro" id="IPR043129">
    <property type="entry name" value="ATPase_NBD"/>
</dbReference>
<feature type="active site" description="Proton acceptor" evidence="16">
    <location>
        <position position="99"/>
    </location>
</feature>
<evidence type="ECO:0000313" key="18">
    <source>
        <dbReference type="Proteomes" id="UP000663444"/>
    </source>
</evidence>
<dbReference type="HAMAP" id="MF_01274">
    <property type="entry name" value="Pantothen_kinase_3"/>
    <property type="match status" value="1"/>
</dbReference>
<evidence type="ECO:0000256" key="13">
    <source>
        <dbReference type="ARBA" id="ARBA00022993"/>
    </source>
</evidence>
<dbReference type="SUPFAM" id="SSF53067">
    <property type="entry name" value="Actin-like ATPase domain"/>
    <property type="match status" value="2"/>
</dbReference>
<dbReference type="EMBL" id="CP064781">
    <property type="protein sequence ID" value="QRJ63997.1"/>
    <property type="molecule type" value="Genomic_DNA"/>
</dbReference>
<evidence type="ECO:0000256" key="3">
    <source>
        <dbReference type="ARBA" id="ARBA00004496"/>
    </source>
</evidence>
<keyword evidence="8 16" id="KW-0808">Transferase</keyword>
<dbReference type="GO" id="GO:0015937">
    <property type="term" value="P:coenzyme A biosynthetic process"/>
    <property type="evidence" value="ECO:0007669"/>
    <property type="project" value="UniProtKB-UniRule"/>
</dbReference>
<evidence type="ECO:0000256" key="8">
    <source>
        <dbReference type="ARBA" id="ARBA00022679"/>
    </source>
</evidence>
<dbReference type="GO" id="GO:0004594">
    <property type="term" value="F:pantothenate kinase activity"/>
    <property type="evidence" value="ECO:0007669"/>
    <property type="project" value="UniProtKB-UniRule"/>
</dbReference>
<evidence type="ECO:0000313" key="17">
    <source>
        <dbReference type="EMBL" id="QRJ63997.1"/>
    </source>
</evidence>
<keyword evidence="11 16" id="KW-0067">ATP-binding</keyword>
<comment type="caution">
    <text evidence="16">Lacks conserved residue(s) required for the propagation of feature annotation.</text>
</comment>
<comment type="cofactor">
    <cofactor evidence="2">
        <name>K(+)</name>
        <dbReference type="ChEBI" id="CHEBI:29103"/>
    </cofactor>
</comment>
<evidence type="ECO:0000256" key="1">
    <source>
        <dbReference type="ARBA" id="ARBA00001206"/>
    </source>
</evidence>
<evidence type="ECO:0000256" key="10">
    <source>
        <dbReference type="ARBA" id="ARBA00022777"/>
    </source>
</evidence>
<evidence type="ECO:0000256" key="15">
    <source>
        <dbReference type="ARBA" id="ARBA00040883"/>
    </source>
</evidence>
<keyword evidence="18" id="KW-1185">Reference proteome</keyword>